<dbReference type="InterPro" id="IPR036961">
    <property type="entry name" value="Kinesin_motor_dom_sf"/>
</dbReference>
<dbReference type="GO" id="GO:0051015">
    <property type="term" value="F:actin filament binding"/>
    <property type="evidence" value="ECO:0007669"/>
    <property type="project" value="InterPro"/>
</dbReference>
<dbReference type="GO" id="GO:0005524">
    <property type="term" value="F:ATP binding"/>
    <property type="evidence" value="ECO:0007669"/>
    <property type="project" value="UniProtKB-KW"/>
</dbReference>
<keyword evidence="3" id="KW-0067">ATP-binding</keyword>
<dbReference type="EMBL" id="AJWK01011850">
    <property type="status" value="NOT_ANNOTATED_CDS"/>
    <property type="molecule type" value="Genomic_DNA"/>
</dbReference>
<dbReference type="GO" id="GO:0003774">
    <property type="term" value="F:cytoskeletal motor activity"/>
    <property type="evidence" value="ECO:0007669"/>
    <property type="project" value="InterPro"/>
</dbReference>
<dbReference type="EnsemblMetazoa" id="LLOJ003734-RA">
    <property type="protein sequence ID" value="LLOJ003734-PA"/>
    <property type="gene ID" value="LLOJ003734"/>
</dbReference>
<dbReference type="GO" id="GO:0016459">
    <property type="term" value="C:myosin complex"/>
    <property type="evidence" value="ECO:0007669"/>
    <property type="project" value="UniProtKB-KW"/>
</dbReference>
<feature type="domain" description="Myosin motor" evidence="9">
    <location>
        <begin position="86"/>
        <end position="115"/>
    </location>
</feature>
<dbReference type="InterPro" id="IPR001609">
    <property type="entry name" value="Myosin_head_motor_dom-like"/>
</dbReference>
<dbReference type="Proteomes" id="UP000092461">
    <property type="component" value="Unassembled WGS sequence"/>
</dbReference>
<keyword evidence="6" id="KW-0505">Motor protein</keyword>
<evidence type="ECO:0000256" key="5">
    <source>
        <dbReference type="ARBA" id="ARBA00023123"/>
    </source>
</evidence>
<dbReference type="PROSITE" id="PS51456">
    <property type="entry name" value="MYOSIN_MOTOR"/>
    <property type="match status" value="1"/>
</dbReference>
<evidence type="ECO:0000256" key="4">
    <source>
        <dbReference type="ARBA" id="ARBA00023054"/>
    </source>
</evidence>
<dbReference type="SUPFAM" id="SSF52540">
    <property type="entry name" value="P-loop containing nucleoside triphosphate hydrolases"/>
    <property type="match status" value="1"/>
</dbReference>
<protein>
    <recommendedName>
        <fullName evidence="13">Myosin N-terminal SH3-like domain-containing protein</fullName>
    </recommendedName>
</protein>
<dbReference type="GO" id="GO:0003012">
    <property type="term" value="P:muscle system process"/>
    <property type="evidence" value="ECO:0007669"/>
    <property type="project" value="UniProtKB-ARBA"/>
</dbReference>
<keyword evidence="4" id="KW-0175">Coiled coil</keyword>
<evidence type="ECO:0000256" key="6">
    <source>
        <dbReference type="ARBA" id="ARBA00023175"/>
    </source>
</evidence>
<evidence type="ECO:0000256" key="7">
    <source>
        <dbReference type="ARBA" id="ARBA00023203"/>
    </source>
</evidence>
<comment type="caution">
    <text evidence="8">Lacks conserved residue(s) required for the propagation of feature annotation.</text>
</comment>
<proteinExistence type="inferred from homology"/>
<sequence length="115" mass="13126">MADMADRNDPDLKYLSVERSQFNDPATQAEWTQKRLVWVPHETQGFVAASIKGEDNDEVEVEVADSGKKMMAHLDDIQKMNPPKFDKVEDMAELTCLNEAPVLHNIKDRYYSGLI</sequence>
<evidence type="ECO:0000259" key="9">
    <source>
        <dbReference type="PROSITE" id="PS51456"/>
    </source>
</evidence>
<evidence type="ECO:0000256" key="1">
    <source>
        <dbReference type="ARBA" id="ARBA00008314"/>
    </source>
</evidence>
<feature type="domain" description="Myosin N-terminal SH3-like" evidence="10">
    <location>
        <begin position="32"/>
        <end position="82"/>
    </location>
</feature>
<keyword evidence="2" id="KW-0547">Nucleotide-binding</keyword>
<accession>A0A1B0CH22</accession>
<comment type="similarity">
    <text evidence="1 8">Belongs to the TRAFAC class myosin-kinesin ATPase superfamily. Myosin family.</text>
</comment>
<keyword evidence="5 8" id="KW-0518">Myosin</keyword>
<dbReference type="InterPro" id="IPR027417">
    <property type="entry name" value="P-loop_NTPase"/>
</dbReference>
<dbReference type="InterPro" id="IPR004009">
    <property type="entry name" value="SH3_Myosin"/>
</dbReference>
<dbReference type="AlphaFoldDB" id="A0A1B0CH22"/>
<evidence type="ECO:0000313" key="12">
    <source>
        <dbReference type="Proteomes" id="UP000092461"/>
    </source>
</evidence>
<dbReference type="FunFam" id="2.30.30.360:FF:000001">
    <property type="entry name" value="Myosin heavy chain"/>
    <property type="match status" value="1"/>
</dbReference>
<keyword evidence="12" id="KW-1185">Reference proteome</keyword>
<dbReference type="VEuPathDB" id="VectorBase:LLOJ003734"/>
<dbReference type="InterPro" id="IPR008989">
    <property type="entry name" value="Myosin_S1_N"/>
</dbReference>
<keyword evidence="7 8" id="KW-0009">Actin-binding</keyword>
<evidence type="ECO:0000256" key="3">
    <source>
        <dbReference type="ARBA" id="ARBA00022840"/>
    </source>
</evidence>
<dbReference type="VEuPathDB" id="VectorBase:LLONM1_009465"/>
<evidence type="ECO:0000256" key="2">
    <source>
        <dbReference type="ARBA" id="ARBA00022741"/>
    </source>
</evidence>
<organism evidence="11 12">
    <name type="scientific">Lutzomyia longipalpis</name>
    <name type="common">Sand fly</name>
    <dbReference type="NCBI Taxonomy" id="7200"/>
    <lineage>
        <taxon>Eukaryota</taxon>
        <taxon>Metazoa</taxon>
        <taxon>Ecdysozoa</taxon>
        <taxon>Arthropoda</taxon>
        <taxon>Hexapoda</taxon>
        <taxon>Insecta</taxon>
        <taxon>Pterygota</taxon>
        <taxon>Neoptera</taxon>
        <taxon>Endopterygota</taxon>
        <taxon>Diptera</taxon>
        <taxon>Nematocera</taxon>
        <taxon>Psychodoidea</taxon>
        <taxon>Psychodidae</taxon>
        <taxon>Lutzomyia</taxon>
        <taxon>Lutzomyia</taxon>
    </lineage>
</organism>
<dbReference type="Gene3D" id="2.30.30.360">
    <property type="entry name" value="Myosin S1 fragment, N-terminal"/>
    <property type="match status" value="1"/>
</dbReference>
<evidence type="ECO:0000256" key="8">
    <source>
        <dbReference type="PROSITE-ProRule" id="PRU00782"/>
    </source>
</evidence>
<evidence type="ECO:0008006" key="13">
    <source>
        <dbReference type="Google" id="ProtNLM"/>
    </source>
</evidence>
<evidence type="ECO:0000259" key="10">
    <source>
        <dbReference type="PROSITE" id="PS51844"/>
    </source>
</evidence>
<dbReference type="Pfam" id="PF02736">
    <property type="entry name" value="Myosin_N"/>
    <property type="match status" value="1"/>
</dbReference>
<evidence type="ECO:0000313" key="11">
    <source>
        <dbReference type="EnsemblMetazoa" id="LLOJ003734-PA"/>
    </source>
</evidence>
<dbReference type="Gene3D" id="3.40.850.10">
    <property type="entry name" value="Kinesin motor domain"/>
    <property type="match status" value="1"/>
</dbReference>
<name>A0A1B0CH22_LUTLO</name>
<reference evidence="11" key="1">
    <citation type="submission" date="2020-05" db="UniProtKB">
        <authorList>
            <consortium name="EnsemblMetazoa"/>
        </authorList>
    </citation>
    <scope>IDENTIFICATION</scope>
    <source>
        <strain evidence="11">Jacobina</strain>
    </source>
</reference>
<dbReference type="PROSITE" id="PS51844">
    <property type="entry name" value="SH3_LIKE"/>
    <property type="match status" value="1"/>
</dbReference>